<keyword evidence="4 5" id="KW-0472">Membrane</keyword>
<evidence type="ECO:0000256" key="4">
    <source>
        <dbReference type="ARBA" id="ARBA00023136"/>
    </source>
</evidence>
<sequence length="276" mass="31581">MKGFFRTLPDIVNSDHIDLKLNFQEMFSGNRPALARLKAQFTAMQDTVEVTAHVAQKVIAPFFILMLLGSSVSYLVRYLTDLKHDNVCQTVRLQELLRARGVEELPEAYRKRLVRTRGWRMTQRELRQCLWQGTILGFYCLVCALILGLDHLIYSVLQTLLSWAQDIPGVHTAISLHLWIAVAVIIPVAEMTKKYPYVIQLLPSDCVGHLSPPDPSVLSTTAALFLTALVMILGEVFSRRIRRKICSSFYRDREEERALYLRDKILSKMEDEGNIS</sequence>
<dbReference type="Proteomes" id="UP001356427">
    <property type="component" value="Unassembled WGS sequence"/>
</dbReference>
<proteinExistence type="predicted"/>
<evidence type="ECO:0000256" key="2">
    <source>
        <dbReference type="ARBA" id="ARBA00022692"/>
    </source>
</evidence>
<dbReference type="EMBL" id="JAGTTL010000023">
    <property type="protein sequence ID" value="KAK6304920.1"/>
    <property type="molecule type" value="Genomic_DNA"/>
</dbReference>
<dbReference type="InterPro" id="IPR012858">
    <property type="entry name" value="DC_STAMP-like"/>
</dbReference>
<gene>
    <name evidence="7" type="ORF">J4Q44_G00255060</name>
</gene>
<dbReference type="AlphaFoldDB" id="A0AAN8L907"/>
<organism evidence="7 8">
    <name type="scientific">Coregonus suidteri</name>
    <dbReference type="NCBI Taxonomy" id="861788"/>
    <lineage>
        <taxon>Eukaryota</taxon>
        <taxon>Metazoa</taxon>
        <taxon>Chordata</taxon>
        <taxon>Craniata</taxon>
        <taxon>Vertebrata</taxon>
        <taxon>Euteleostomi</taxon>
        <taxon>Actinopterygii</taxon>
        <taxon>Neopterygii</taxon>
        <taxon>Teleostei</taxon>
        <taxon>Protacanthopterygii</taxon>
        <taxon>Salmoniformes</taxon>
        <taxon>Salmonidae</taxon>
        <taxon>Coregoninae</taxon>
        <taxon>Coregonus</taxon>
    </lineage>
</organism>
<comment type="subcellular location">
    <subcellularLocation>
        <location evidence="1">Membrane</location>
        <topology evidence="1">Multi-pass membrane protein</topology>
    </subcellularLocation>
</comment>
<comment type="caution">
    <text evidence="7">The sequence shown here is derived from an EMBL/GenBank/DDBJ whole genome shotgun (WGS) entry which is preliminary data.</text>
</comment>
<evidence type="ECO:0000256" key="1">
    <source>
        <dbReference type="ARBA" id="ARBA00004141"/>
    </source>
</evidence>
<feature type="transmembrane region" description="Helical" evidence="5">
    <location>
        <begin position="58"/>
        <end position="76"/>
    </location>
</feature>
<evidence type="ECO:0000256" key="3">
    <source>
        <dbReference type="ARBA" id="ARBA00022989"/>
    </source>
</evidence>
<dbReference type="GO" id="GO:0016020">
    <property type="term" value="C:membrane"/>
    <property type="evidence" value="ECO:0007669"/>
    <property type="project" value="UniProtKB-SubCell"/>
</dbReference>
<dbReference type="Pfam" id="PF07782">
    <property type="entry name" value="DC_STAMP"/>
    <property type="match status" value="1"/>
</dbReference>
<feature type="transmembrane region" description="Helical" evidence="5">
    <location>
        <begin position="129"/>
        <end position="149"/>
    </location>
</feature>
<dbReference type="PANTHER" id="PTHR21041:SF3">
    <property type="entry name" value="OSTEOCLAST STIMULATORY TRANSMEMBRANE PROTEIN"/>
    <property type="match status" value="1"/>
</dbReference>
<name>A0AAN8L907_9TELE</name>
<evidence type="ECO:0000256" key="5">
    <source>
        <dbReference type="SAM" id="Phobius"/>
    </source>
</evidence>
<protein>
    <recommendedName>
        <fullName evidence="6">Dendritic cell-specific transmembrane protein-like domain-containing protein</fullName>
    </recommendedName>
</protein>
<feature type="transmembrane region" description="Helical" evidence="5">
    <location>
        <begin position="169"/>
        <end position="188"/>
    </location>
</feature>
<keyword evidence="8" id="KW-1185">Reference proteome</keyword>
<evidence type="ECO:0000313" key="7">
    <source>
        <dbReference type="EMBL" id="KAK6304920.1"/>
    </source>
</evidence>
<keyword evidence="3 5" id="KW-1133">Transmembrane helix</keyword>
<reference evidence="7 8" key="1">
    <citation type="submission" date="2021-04" db="EMBL/GenBank/DDBJ databases">
        <authorList>
            <person name="De Guttry C."/>
            <person name="Zahm M."/>
            <person name="Klopp C."/>
            <person name="Cabau C."/>
            <person name="Louis A."/>
            <person name="Berthelot C."/>
            <person name="Parey E."/>
            <person name="Roest Crollius H."/>
            <person name="Montfort J."/>
            <person name="Robinson-Rechavi M."/>
            <person name="Bucao C."/>
            <person name="Bouchez O."/>
            <person name="Gislard M."/>
            <person name="Lluch J."/>
            <person name="Milhes M."/>
            <person name="Lampietro C."/>
            <person name="Lopez Roques C."/>
            <person name="Donnadieu C."/>
            <person name="Braasch I."/>
            <person name="Desvignes T."/>
            <person name="Postlethwait J."/>
            <person name="Bobe J."/>
            <person name="Wedekind C."/>
            <person name="Guiguen Y."/>
        </authorList>
    </citation>
    <scope>NUCLEOTIDE SEQUENCE [LARGE SCALE GENOMIC DNA]</scope>
    <source>
        <strain evidence="7">Cs_M1</strain>
        <tissue evidence="7">Blood</tissue>
    </source>
</reference>
<dbReference type="InterPro" id="IPR051856">
    <property type="entry name" value="CSR-E3_Ligase_Protein"/>
</dbReference>
<evidence type="ECO:0000259" key="6">
    <source>
        <dbReference type="Pfam" id="PF07782"/>
    </source>
</evidence>
<evidence type="ECO:0000313" key="8">
    <source>
        <dbReference type="Proteomes" id="UP001356427"/>
    </source>
</evidence>
<dbReference type="PANTHER" id="PTHR21041">
    <property type="entry name" value="DENDRITIC CELL-SPECIFIC TRANSMEMBRANE PROTEIN"/>
    <property type="match status" value="1"/>
</dbReference>
<keyword evidence="2 5" id="KW-0812">Transmembrane</keyword>
<accession>A0AAN8L907</accession>
<feature type="domain" description="Dendritic cell-specific transmembrane protein-like" evidence="6">
    <location>
        <begin position="84"/>
        <end position="262"/>
    </location>
</feature>